<dbReference type="HOGENOM" id="CLU_1358095_0_0_6"/>
<evidence type="ECO:0008006" key="4">
    <source>
        <dbReference type="Google" id="ProtNLM"/>
    </source>
</evidence>
<feature type="signal peptide" evidence="1">
    <location>
        <begin position="1"/>
        <end position="20"/>
    </location>
</feature>
<reference evidence="2 3" key="2">
    <citation type="submission" date="2011-11" db="EMBL/GenBank/DDBJ databases">
        <authorList>
            <consortium name="US DOE Joint Genome Institute"/>
            <person name="Lucas S."/>
            <person name="Han J."/>
            <person name="Lapidus A."/>
            <person name="Cheng J.-F."/>
            <person name="Goodwin L."/>
            <person name="Pitluck S."/>
            <person name="Peters L."/>
            <person name="Ovchinnikova G."/>
            <person name="Zhang X."/>
            <person name="Detter J.C."/>
            <person name="Han C."/>
            <person name="Tapia R."/>
            <person name="Land M."/>
            <person name="Hauser L."/>
            <person name="Kyrpides N."/>
            <person name="Ivanova N."/>
            <person name="Pagani I."/>
            <person name="Vogl K."/>
            <person name="Liu Z."/>
            <person name="Overmann J."/>
            <person name="Frigaard N.-U."/>
            <person name="Bryant D."/>
            <person name="Woyke T."/>
        </authorList>
    </citation>
    <scope>NUCLEOTIDE SEQUENCE [LARGE SCALE GENOMIC DNA]</scope>
    <source>
        <strain evidence="2 3">970</strain>
    </source>
</reference>
<feature type="chain" id="PRO_5003618322" description="FG-GAP repeat protein" evidence="1">
    <location>
        <begin position="21"/>
        <end position="196"/>
    </location>
</feature>
<dbReference type="OrthoDB" id="7060005at2"/>
<keyword evidence="1" id="KW-0732">Signal</keyword>
<dbReference type="Proteomes" id="UP000002964">
    <property type="component" value="Unassembled WGS sequence"/>
</dbReference>
<dbReference type="STRING" id="631362.Thi970DRAFT_00819"/>
<sequence length="196" mass="21079">MKARDCLLLMLTCVAFAANAAGTLLQGIDQTAVWNHPDDLFAPSELTLEFKTAIKPDSLIVKTASPNGMDYLVLYEKLEVAGRLPVDFSGSDCIEGDEIAASCFLQAGQHDFDADGLPEIVLVLGDGLINLQVNIVAYHPPARPADAMRSENWELIGNFSGQTKAIIDGQSILLPFGSQGLEEKKTLIDGKFINAS</sequence>
<dbReference type="AlphaFoldDB" id="H8YXJ0"/>
<accession>H8YXJ0</accession>
<evidence type="ECO:0000313" key="2">
    <source>
        <dbReference type="EMBL" id="EIC23166.1"/>
    </source>
</evidence>
<proteinExistence type="predicted"/>
<name>H8YXJ0_9GAMM</name>
<keyword evidence="3" id="KW-1185">Reference proteome</keyword>
<dbReference type="EMBL" id="JH603168">
    <property type="protein sequence ID" value="EIC23166.1"/>
    <property type="molecule type" value="Genomic_DNA"/>
</dbReference>
<gene>
    <name evidence="2" type="ORF">Thi970DRAFT_00819</name>
</gene>
<protein>
    <recommendedName>
        <fullName evidence="4">FG-GAP repeat protein</fullName>
    </recommendedName>
</protein>
<dbReference type="eggNOG" id="ENOG5033NDJ">
    <property type="taxonomic scope" value="Bacteria"/>
</dbReference>
<evidence type="ECO:0000256" key="1">
    <source>
        <dbReference type="SAM" id="SignalP"/>
    </source>
</evidence>
<reference evidence="3" key="1">
    <citation type="submission" date="2011-06" db="EMBL/GenBank/DDBJ databases">
        <authorList>
            <consortium name="US DOE Joint Genome Institute (JGI-PGF)"/>
            <person name="Lucas S."/>
            <person name="Han J."/>
            <person name="Lapidus A."/>
            <person name="Cheng J.-F."/>
            <person name="Goodwin L."/>
            <person name="Pitluck S."/>
            <person name="Peters L."/>
            <person name="Land M.L."/>
            <person name="Hauser L."/>
            <person name="Vogl K."/>
            <person name="Liu Z."/>
            <person name="Overmann J."/>
            <person name="Frigaard N.-U."/>
            <person name="Bryant D.A."/>
            <person name="Woyke T.J."/>
        </authorList>
    </citation>
    <scope>NUCLEOTIDE SEQUENCE [LARGE SCALE GENOMIC DNA]</scope>
    <source>
        <strain evidence="3">970</strain>
    </source>
</reference>
<dbReference type="RefSeq" id="WP_009147251.1">
    <property type="nucleotide sequence ID" value="NZ_CP121471.1"/>
</dbReference>
<evidence type="ECO:0000313" key="3">
    <source>
        <dbReference type="Proteomes" id="UP000002964"/>
    </source>
</evidence>
<organism evidence="2 3">
    <name type="scientific">Thiorhodovibrio frisius</name>
    <dbReference type="NCBI Taxonomy" id="631362"/>
    <lineage>
        <taxon>Bacteria</taxon>
        <taxon>Pseudomonadati</taxon>
        <taxon>Pseudomonadota</taxon>
        <taxon>Gammaproteobacteria</taxon>
        <taxon>Chromatiales</taxon>
        <taxon>Chromatiaceae</taxon>
        <taxon>Thiorhodovibrio</taxon>
    </lineage>
</organism>